<feature type="domain" description="VOC" evidence="1">
    <location>
        <begin position="4"/>
        <end position="128"/>
    </location>
</feature>
<keyword evidence="3" id="KW-1185">Reference proteome</keyword>
<evidence type="ECO:0000313" key="3">
    <source>
        <dbReference type="Proteomes" id="UP000240418"/>
    </source>
</evidence>
<dbReference type="CDD" id="cd07263">
    <property type="entry name" value="VOC_like"/>
    <property type="match status" value="1"/>
</dbReference>
<dbReference type="PANTHER" id="PTHR36437:SF2">
    <property type="entry name" value="GLYOXALASE_BLEOMYCIN RESISTANCE PROTEIN_DIOXYGENASE"/>
    <property type="match status" value="1"/>
</dbReference>
<organism evidence="2 3">
    <name type="scientific">Shimia abyssi</name>
    <dbReference type="NCBI Taxonomy" id="1662395"/>
    <lineage>
        <taxon>Bacteria</taxon>
        <taxon>Pseudomonadati</taxon>
        <taxon>Pseudomonadota</taxon>
        <taxon>Alphaproteobacteria</taxon>
        <taxon>Rhodobacterales</taxon>
        <taxon>Roseobacteraceae</taxon>
    </lineage>
</organism>
<dbReference type="Pfam" id="PF00903">
    <property type="entry name" value="Glyoxalase"/>
    <property type="match status" value="1"/>
</dbReference>
<dbReference type="AlphaFoldDB" id="A0A2P8FFJ5"/>
<evidence type="ECO:0000313" key="2">
    <source>
        <dbReference type="EMBL" id="PSL20495.1"/>
    </source>
</evidence>
<protein>
    <submittedName>
        <fullName evidence="2">Catechol 2,3-dioxygenase-like lactoylglutathione lyase family enzyme</fullName>
    </submittedName>
</protein>
<dbReference type="InterPro" id="IPR037523">
    <property type="entry name" value="VOC_core"/>
</dbReference>
<name>A0A2P8FFJ5_9RHOB</name>
<keyword evidence="2" id="KW-0456">Lyase</keyword>
<evidence type="ECO:0000259" key="1">
    <source>
        <dbReference type="PROSITE" id="PS51819"/>
    </source>
</evidence>
<dbReference type="InterPro" id="IPR029068">
    <property type="entry name" value="Glyas_Bleomycin-R_OHBP_Dase"/>
</dbReference>
<dbReference type="EMBL" id="PYGJ01000003">
    <property type="protein sequence ID" value="PSL20495.1"/>
    <property type="molecule type" value="Genomic_DNA"/>
</dbReference>
<dbReference type="PANTHER" id="PTHR36437">
    <property type="entry name" value="GLYOXALASE/BLEOMYCIN RESISTANCE PROTEIN/DIOXYGENASE"/>
    <property type="match status" value="1"/>
</dbReference>
<dbReference type="GO" id="GO:0051213">
    <property type="term" value="F:dioxygenase activity"/>
    <property type="evidence" value="ECO:0007669"/>
    <property type="project" value="UniProtKB-KW"/>
</dbReference>
<dbReference type="Proteomes" id="UP000240418">
    <property type="component" value="Unassembled WGS sequence"/>
</dbReference>
<accession>A0A2P8FFJ5</accession>
<proteinExistence type="predicted"/>
<reference evidence="2 3" key="1">
    <citation type="submission" date="2018-03" db="EMBL/GenBank/DDBJ databases">
        <title>Genomic Encyclopedia of Archaeal and Bacterial Type Strains, Phase II (KMG-II): from individual species to whole genera.</title>
        <authorList>
            <person name="Goeker M."/>
        </authorList>
    </citation>
    <scope>NUCLEOTIDE SEQUENCE [LARGE SCALE GENOMIC DNA]</scope>
    <source>
        <strain evidence="2 3">DSM 100673</strain>
    </source>
</reference>
<dbReference type="Gene3D" id="3.10.180.10">
    <property type="entry name" value="2,3-Dihydroxybiphenyl 1,2-Dioxygenase, domain 1"/>
    <property type="match status" value="1"/>
</dbReference>
<keyword evidence="2" id="KW-0560">Oxidoreductase</keyword>
<sequence length="129" mass="14620">MTRHLHAFSIVVPDYDAALAFYVDTLGFELRADIPLEDGKRWVLIAPDIDAQTNILLARADGETQINAVGNQFGGRVGLFLHTDSFERDYNAMRAKGVMFEELPRHEPYGSVAVWQDPFGNRWDLLQLN</sequence>
<dbReference type="RefSeq" id="WP_106607724.1">
    <property type="nucleotide sequence ID" value="NZ_PYGJ01000003.1"/>
</dbReference>
<keyword evidence="2" id="KW-0223">Dioxygenase</keyword>
<dbReference type="SUPFAM" id="SSF54593">
    <property type="entry name" value="Glyoxalase/Bleomycin resistance protein/Dihydroxybiphenyl dioxygenase"/>
    <property type="match status" value="1"/>
</dbReference>
<comment type="caution">
    <text evidence="2">The sequence shown here is derived from an EMBL/GenBank/DDBJ whole genome shotgun (WGS) entry which is preliminary data.</text>
</comment>
<dbReference type="InterPro" id="IPR004360">
    <property type="entry name" value="Glyas_Fos-R_dOase_dom"/>
</dbReference>
<dbReference type="GO" id="GO:0016829">
    <property type="term" value="F:lyase activity"/>
    <property type="evidence" value="ECO:0007669"/>
    <property type="project" value="UniProtKB-KW"/>
</dbReference>
<gene>
    <name evidence="2" type="ORF">CLV88_103141</name>
</gene>
<dbReference type="PROSITE" id="PS51819">
    <property type="entry name" value="VOC"/>
    <property type="match status" value="1"/>
</dbReference>
<dbReference type="OrthoDB" id="9794917at2"/>